<dbReference type="RefSeq" id="WP_250826477.1">
    <property type="nucleotide sequence ID" value="NZ_JAMOIL010000005.1"/>
</dbReference>
<gene>
    <name evidence="6" type="ORF">M8330_05320</name>
</gene>
<comment type="subcellular location">
    <subcellularLocation>
        <location evidence="1">Membrane</location>
        <topology evidence="1">Multi-pass membrane protein</topology>
    </subcellularLocation>
</comment>
<comment type="caution">
    <text evidence="6">The sequence shown here is derived from an EMBL/GenBank/DDBJ whole genome shotgun (WGS) entry which is preliminary data.</text>
</comment>
<dbReference type="Pfam" id="PF02361">
    <property type="entry name" value="CbiQ"/>
    <property type="match status" value="1"/>
</dbReference>
<keyword evidence="3 5" id="KW-1133">Transmembrane helix</keyword>
<sequence length="208" mass="21229">MSVPQVVALHRPGSSVLHRAPVGAKLGGLALTSGVVVLLDEPAWLGLASAGGAVALGLLAGAVAGLRTADVRATVRPLVLPLLVLGVLQVLLAGPAEAGRTVLLLLGLALCASVVTATTAVNAMLDAIVRWLGPLRRVGVDPERFALAFSLAVSALPTTLGLAWETRDAARARGLGRHPRAFLVPFVIRVVKRAHDTGDALAARGLAD</sequence>
<keyword evidence="2 5" id="KW-0812">Transmembrane</keyword>
<keyword evidence="7" id="KW-1185">Reference proteome</keyword>
<evidence type="ECO:0000256" key="2">
    <source>
        <dbReference type="ARBA" id="ARBA00022692"/>
    </source>
</evidence>
<evidence type="ECO:0000256" key="4">
    <source>
        <dbReference type="ARBA" id="ARBA00023136"/>
    </source>
</evidence>
<evidence type="ECO:0000256" key="5">
    <source>
        <dbReference type="SAM" id="Phobius"/>
    </source>
</evidence>
<reference evidence="6" key="1">
    <citation type="submission" date="2022-05" db="EMBL/GenBank/DDBJ databases">
        <authorList>
            <person name="Tuo L."/>
        </authorList>
    </citation>
    <scope>NUCLEOTIDE SEQUENCE</scope>
    <source>
        <strain evidence="6">BSK12Z-4</strain>
    </source>
</reference>
<dbReference type="Proteomes" id="UP001139485">
    <property type="component" value="Unassembled WGS sequence"/>
</dbReference>
<evidence type="ECO:0000313" key="7">
    <source>
        <dbReference type="Proteomes" id="UP001139485"/>
    </source>
</evidence>
<evidence type="ECO:0000256" key="3">
    <source>
        <dbReference type="ARBA" id="ARBA00022989"/>
    </source>
</evidence>
<dbReference type="AlphaFoldDB" id="A0A9X2D5T8"/>
<evidence type="ECO:0000256" key="1">
    <source>
        <dbReference type="ARBA" id="ARBA00004141"/>
    </source>
</evidence>
<evidence type="ECO:0000313" key="6">
    <source>
        <dbReference type="EMBL" id="MCM0619711.1"/>
    </source>
</evidence>
<accession>A0A9X2D5T8</accession>
<organism evidence="6 7">
    <name type="scientific">Nocardioides bruguierae</name>
    <dbReference type="NCBI Taxonomy" id="2945102"/>
    <lineage>
        <taxon>Bacteria</taxon>
        <taxon>Bacillati</taxon>
        <taxon>Actinomycetota</taxon>
        <taxon>Actinomycetes</taxon>
        <taxon>Propionibacteriales</taxon>
        <taxon>Nocardioidaceae</taxon>
        <taxon>Nocardioides</taxon>
    </lineage>
</organism>
<feature type="transmembrane region" description="Helical" evidence="5">
    <location>
        <begin position="78"/>
        <end position="96"/>
    </location>
</feature>
<proteinExistence type="predicted"/>
<protein>
    <submittedName>
        <fullName evidence="6">Energy-coupling factor transporter transmembrane protein EcfT</fullName>
    </submittedName>
</protein>
<dbReference type="GO" id="GO:0005886">
    <property type="term" value="C:plasma membrane"/>
    <property type="evidence" value="ECO:0007669"/>
    <property type="project" value="UniProtKB-ARBA"/>
</dbReference>
<feature type="transmembrane region" description="Helical" evidence="5">
    <location>
        <begin position="145"/>
        <end position="164"/>
    </location>
</feature>
<name>A0A9X2D5T8_9ACTN</name>
<dbReference type="CDD" id="cd16914">
    <property type="entry name" value="EcfT"/>
    <property type="match status" value="1"/>
</dbReference>
<feature type="transmembrane region" description="Helical" evidence="5">
    <location>
        <begin position="43"/>
        <end position="66"/>
    </location>
</feature>
<dbReference type="EMBL" id="JAMOIL010000005">
    <property type="protein sequence ID" value="MCM0619711.1"/>
    <property type="molecule type" value="Genomic_DNA"/>
</dbReference>
<keyword evidence="4 5" id="KW-0472">Membrane</keyword>
<feature type="transmembrane region" description="Helical" evidence="5">
    <location>
        <begin position="102"/>
        <end position="125"/>
    </location>
</feature>
<dbReference type="InterPro" id="IPR003339">
    <property type="entry name" value="ABC/ECF_trnsptr_transmembrane"/>
</dbReference>